<dbReference type="AlphaFoldDB" id="A0AAD9CUB7"/>
<sequence length="114" mass="12443">MDSRAALLYCNLLNDYADTRMQKQTLKILYRGTGILSFEGYREVVSIGCFTLHQMCSPMNAKTACLFSPGSPSQAIPARPAPVFHSPPRCDSTAGSHNPAKMHAWTAHLVSSAE</sequence>
<organism evidence="2 3">
    <name type="scientific">Papiliotrema laurentii</name>
    <name type="common">Cryptococcus laurentii</name>
    <dbReference type="NCBI Taxonomy" id="5418"/>
    <lineage>
        <taxon>Eukaryota</taxon>
        <taxon>Fungi</taxon>
        <taxon>Dikarya</taxon>
        <taxon>Basidiomycota</taxon>
        <taxon>Agaricomycotina</taxon>
        <taxon>Tremellomycetes</taxon>
        <taxon>Tremellales</taxon>
        <taxon>Rhynchogastremaceae</taxon>
        <taxon>Papiliotrema</taxon>
    </lineage>
</organism>
<protein>
    <submittedName>
        <fullName evidence="2">Uncharacterized protein</fullName>
    </submittedName>
</protein>
<evidence type="ECO:0000313" key="1">
    <source>
        <dbReference type="EMBL" id="KAK1920643.1"/>
    </source>
</evidence>
<name>A0AAD9CUB7_PAPLA</name>
<accession>A0AAD9CUB7</accession>
<proteinExistence type="predicted"/>
<reference evidence="2" key="1">
    <citation type="submission" date="2023-02" db="EMBL/GenBank/DDBJ databases">
        <title>Identification and recombinant expression of a fungal hydrolase from Papiliotrema laurentii that hydrolyzes apple cutin and clears colloidal polyester polyurethane.</title>
        <authorList>
            <consortium name="DOE Joint Genome Institute"/>
            <person name="Roman V.A."/>
            <person name="Bojanowski C."/>
            <person name="Crable B.R."/>
            <person name="Wagner D.N."/>
            <person name="Hung C.S."/>
            <person name="Nadeau L.J."/>
            <person name="Schratz L."/>
            <person name="Haridas S."/>
            <person name="Pangilinan J."/>
            <person name="Lipzen A."/>
            <person name="Na H."/>
            <person name="Yan M."/>
            <person name="Ng V."/>
            <person name="Grigoriev I.V."/>
            <person name="Spatafora J.W."/>
            <person name="Barlow D."/>
            <person name="Biffinger J."/>
            <person name="Kelley-Loughnane N."/>
            <person name="Varaljay V.A."/>
            <person name="Crookes-Goodson W.J."/>
        </authorList>
    </citation>
    <scope>NUCLEOTIDE SEQUENCE</scope>
    <source>
        <strain evidence="2">5307AH</strain>
    </source>
</reference>
<evidence type="ECO:0000313" key="3">
    <source>
        <dbReference type="Proteomes" id="UP001182556"/>
    </source>
</evidence>
<comment type="caution">
    <text evidence="2">The sequence shown here is derived from an EMBL/GenBank/DDBJ whole genome shotgun (WGS) entry which is preliminary data.</text>
</comment>
<keyword evidence="3" id="KW-1185">Reference proteome</keyword>
<dbReference type="EMBL" id="JAODAN010000014">
    <property type="protein sequence ID" value="KAK1920643.1"/>
    <property type="molecule type" value="Genomic_DNA"/>
</dbReference>
<gene>
    <name evidence="2" type="ORF">DB88DRAFT_548834</name>
    <name evidence="1" type="ORF">DB88DRAFT_548871</name>
</gene>
<dbReference type="EMBL" id="JAODAN010000013">
    <property type="protein sequence ID" value="KAK1920708.1"/>
    <property type="molecule type" value="Genomic_DNA"/>
</dbReference>
<dbReference type="Proteomes" id="UP001182556">
    <property type="component" value="Unassembled WGS sequence"/>
</dbReference>
<evidence type="ECO:0000313" key="2">
    <source>
        <dbReference type="EMBL" id="KAK1920708.1"/>
    </source>
</evidence>